<feature type="domain" description="N-acetyltransferase" evidence="1">
    <location>
        <begin position="2"/>
        <end position="154"/>
    </location>
</feature>
<dbReference type="AlphaFoldDB" id="H8KM61"/>
<dbReference type="PANTHER" id="PTHR43328:SF1">
    <property type="entry name" value="N-ACETYLTRANSFERASE DOMAIN-CONTAINING PROTEIN"/>
    <property type="match status" value="1"/>
</dbReference>
<keyword evidence="2" id="KW-0687">Ribonucleoprotein</keyword>
<dbReference type="Gene3D" id="3.40.630.30">
    <property type="match status" value="1"/>
</dbReference>
<dbReference type="CDD" id="cd04301">
    <property type="entry name" value="NAT_SF"/>
    <property type="match status" value="1"/>
</dbReference>
<dbReference type="EMBL" id="CP003349">
    <property type="protein sequence ID" value="AFD09243.1"/>
    <property type="molecule type" value="Genomic_DNA"/>
</dbReference>
<dbReference type="PROSITE" id="PS51186">
    <property type="entry name" value="GNAT"/>
    <property type="match status" value="1"/>
</dbReference>
<dbReference type="GO" id="GO:0005840">
    <property type="term" value="C:ribosome"/>
    <property type="evidence" value="ECO:0007669"/>
    <property type="project" value="UniProtKB-KW"/>
</dbReference>
<dbReference type="InterPro" id="IPR000182">
    <property type="entry name" value="GNAT_dom"/>
</dbReference>
<reference evidence="2" key="1">
    <citation type="submission" date="2012-02" db="EMBL/GenBank/DDBJ databases">
        <title>The complete genome of Solitalea canadensis DSM 3403.</title>
        <authorList>
            <consortium name="US DOE Joint Genome Institute (JGI-PGF)"/>
            <person name="Lucas S."/>
            <person name="Copeland A."/>
            <person name="Lapidus A."/>
            <person name="Glavina del Rio T."/>
            <person name="Dalin E."/>
            <person name="Tice H."/>
            <person name="Bruce D."/>
            <person name="Goodwin L."/>
            <person name="Pitluck S."/>
            <person name="Peters L."/>
            <person name="Ovchinnikova G."/>
            <person name="Lu M."/>
            <person name="Kyrpides N."/>
            <person name="Mavromatis K."/>
            <person name="Ivanova N."/>
            <person name="Brettin T."/>
            <person name="Detter J.C."/>
            <person name="Han C."/>
            <person name="Larimer F."/>
            <person name="Land M."/>
            <person name="Hauser L."/>
            <person name="Markowitz V."/>
            <person name="Cheng J.-F."/>
            <person name="Hugenholtz P."/>
            <person name="Woyke T."/>
            <person name="Wu D."/>
            <person name="Spring S."/>
            <person name="Schroeder M."/>
            <person name="Kopitz M."/>
            <person name="Brambilla E."/>
            <person name="Klenk H.-P."/>
            <person name="Eisen J.A."/>
        </authorList>
    </citation>
    <scope>NUCLEOTIDE SEQUENCE</scope>
    <source>
        <strain evidence="2">DSM 3403</strain>
    </source>
</reference>
<dbReference type="HOGENOM" id="CLU_013985_29_0_10"/>
<dbReference type="OrthoDB" id="6290225at2"/>
<dbReference type="RefSeq" id="WP_014682465.1">
    <property type="nucleotide sequence ID" value="NC_017770.1"/>
</dbReference>
<evidence type="ECO:0000313" key="3">
    <source>
        <dbReference type="Proteomes" id="UP000007590"/>
    </source>
</evidence>
<proteinExistence type="predicted"/>
<dbReference type="InterPro" id="IPR016181">
    <property type="entry name" value="Acyl_CoA_acyltransferase"/>
</dbReference>
<gene>
    <name evidence="2" type="ordered locus">Solca_4253</name>
</gene>
<dbReference type="SUPFAM" id="SSF55729">
    <property type="entry name" value="Acyl-CoA N-acyltransferases (Nat)"/>
    <property type="match status" value="1"/>
</dbReference>
<accession>H8KM61</accession>
<dbReference type="GO" id="GO:0016747">
    <property type="term" value="F:acyltransferase activity, transferring groups other than amino-acyl groups"/>
    <property type="evidence" value="ECO:0007669"/>
    <property type="project" value="InterPro"/>
</dbReference>
<name>H8KM61_SOLCM</name>
<dbReference type="eggNOG" id="COG1670">
    <property type="taxonomic scope" value="Bacteria"/>
</dbReference>
<organism evidence="2 3">
    <name type="scientific">Solitalea canadensis (strain ATCC 29591 / DSM 3403 / JCM 21819 / LMG 8368 / NBRC 15130 / NCIMB 12057 / USAM 9D)</name>
    <name type="common">Flexibacter canadensis</name>
    <dbReference type="NCBI Taxonomy" id="929556"/>
    <lineage>
        <taxon>Bacteria</taxon>
        <taxon>Pseudomonadati</taxon>
        <taxon>Bacteroidota</taxon>
        <taxon>Sphingobacteriia</taxon>
        <taxon>Sphingobacteriales</taxon>
        <taxon>Sphingobacteriaceae</taxon>
        <taxon>Solitalea</taxon>
    </lineage>
</organism>
<evidence type="ECO:0000259" key="1">
    <source>
        <dbReference type="PROSITE" id="PS51186"/>
    </source>
</evidence>
<keyword evidence="2" id="KW-0808">Transferase</keyword>
<dbReference type="KEGG" id="scn:Solca_4253"/>
<keyword evidence="3" id="KW-1185">Reference proteome</keyword>
<evidence type="ECO:0000313" key="2">
    <source>
        <dbReference type="EMBL" id="AFD09243.1"/>
    </source>
</evidence>
<sequence>MIIHRLAKPTDVDLYFKWANEDQARKNSYSQKKIDYQTHVNWFNASLKDENSLMLVFEYETGMAIGQIRFERHNSDTIIRISIDKDFRGRLLAKQMIMDACEYFFSLFPGDLVRAYIRKENMASVRAFEHSGFTFEKETTVNDIPSFVYTITNTKS</sequence>
<keyword evidence="2" id="KW-0689">Ribosomal protein</keyword>
<dbReference type="STRING" id="929556.Solca_4253"/>
<dbReference type="Proteomes" id="UP000007590">
    <property type="component" value="Chromosome"/>
</dbReference>
<protein>
    <submittedName>
        <fullName evidence="2">Acetyltransferase, ribosomal protein N-acetylase</fullName>
    </submittedName>
</protein>
<dbReference type="PANTHER" id="PTHR43328">
    <property type="entry name" value="ACETYLTRANSFERASE-RELATED"/>
    <property type="match status" value="1"/>
</dbReference>
<dbReference type="Pfam" id="PF13302">
    <property type="entry name" value="Acetyltransf_3"/>
    <property type="match status" value="1"/>
</dbReference>